<proteinExistence type="predicted"/>
<protein>
    <submittedName>
        <fullName evidence="1">Uncharacterized protein</fullName>
    </submittedName>
</protein>
<accession>A0A8S5V4U2</accession>
<name>A0A8S5V4U2_9CAUD</name>
<evidence type="ECO:0000313" key="1">
    <source>
        <dbReference type="EMBL" id="DAG01635.1"/>
    </source>
</evidence>
<reference evidence="1" key="1">
    <citation type="journal article" date="2021" name="Proc. Natl. Acad. Sci. U.S.A.">
        <title>A Catalog of Tens of Thousands of Viruses from Human Metagenomes Reveals Hidden Associations with Chronic Diseases.</title>
        <authorList>
            <person name="Tisza M.J."/>
            <person name="Buck C.B."/>
        </authorList>
    </citation>
    <scope>NUCLEOTIDE SEQUENCE</scope>
    <source>
        <strain evidence="1">Ct87j35</strain>
    </source>
</reference>
<sequence>MGWVNYSMDKPLNNHYIKLDRHVKVTCCYFCTPLYFYLTLGHLGGHRCENGVCLCSMHLW</sequence>
<dbReference type="EMBL" id="BK016196">
    <property type="protein sequence ID" value="DAG01635.1"/>
    <property type="molecule type" value="Genomic_DNA"/>
</dbReference>
<organism evidence="1">
    <name type="scientific">Siphoviridae sp. ct87j35</name>
    <dbReference type="NCBI Taxonomy" id="2825356"/>
    <lineage>
        <taxon>Viruses</taxon>
        <taxon>Duplodnaviria</taxon>
        <taxon>Heunggongvirae</taxon>
        <taxon>Uroviricota</taxon>
        <taxon>Caudoviricetes</taxon>
    </lineage>
</organism>